<dbReference type="PANTHER" id="PTHR36167">
    <property type="entry name" value="C2H2 FINGER DOMAIN TRANSCRIPTION FACTOR (EUROFUNG)-RELATED"/>
    <property type="match status" value="1"/>
</dbReference>
<evidence type="ECO:0000259" key="3">
    <source>
        <dbReference type="PROSITE" id="PS50157"/>
    </source>
</evidence>
<feature type="region of interest" description="Disordered" evidence="2">
    <location>
        <begin position="1"/>
        <end position="61"/>
    </location>
</feature>
<evidence type="ECO:0000313" key="4">
    <source>
        <dbReference type="EMBL" id="SPO25535.1"/>
    </source>
</evidence>
<feature type="compositionally biased region" description="Basic and acidic residues" evidence="2">
    <location>
        <begin position="448"/>
        <end position="470"/>
    </location>
</feature>
<feature type="domain" description="C2H2-type" evidence="3">
    <location>
        <begin position="417"/>
        <end position="448"/>
    </location>
</feature>
<feature type="region of interest" description="Disordered" evidence="2">
    <location>
        <begin position="89"/>
        <end position="128"/>
    </location>
</feature>
<feature type="compositionally biased region" description="Low complexity" evidence="2">
    <location>
        <begin position="96"/>
        <end position="109"/>
    </location>
</feature>
<dbReference type="InterPro" id="IPR013087">
    <property type="entry name" value="Znf_C2H2_type"/>
</dbReference>
<feature type="region of interest" description="Disordered" evidence="2">
    <location>
        <begin position="314"/>
        <end position="337"/>
    </location>
</feature>
<feature type="compositionally biased region" description="Polar residues" evidence="2">
    <location>
        <begin position="169"/>
        <end position="184"/>
    </location>
</feature>
<dbReference type="OrthoDB" id="1939603at2759"/>
<dbReference type="InterPro" id="IPR039327">
    <property type="entry name" value="CON7-like"/>
</dbReference>
<evidence type="ECO:0000256" key="1">
    <source>
        <dbReference type="PROSITE-ProRule" id="PRU00042"/>
    </source>
</evidence>
<dbReference type="PROSITE" id="PS50157">
    <property type="entry name" value="ZINC_FINGER_C2H2_2"/>
    <property type="match status" value="1"/>
</dbReference>
<dbReference type="Proteomes" id="UP000324022">
    <property type="component" value="Unassembled WGS sequence"/>
</dbReference>
<reference evidence="4 5" key="1">
    <citation type="submission" date="2018-03" db="EMBL/GenBank/DDBJ databases">
        <authorList>
            <person name="Guldener U."/>
        </authorList>
    </citation>
    <scope>NUCLEOTIDE SEQUENCE [LARGE SCALE GENOMIC DNA]</scope>
    <source>
        <strain evidence="4 5">NBRC100155</strain>
    </source>
</reference>
<feature type="region of interest" description="Disordered" evidence="2">
    <location>
        <begin position="441"/>
        <end position="504"/>
    </location>
</feature>
<gene>
    <name evidence="4" type="ORF">UTRI_03044_B</name>
</gene>
<feature type="region of interest" description="Disordered" evidence="2">
    <location>
        <begin position="155"/>
        <end position="202"/>
    </location>
</feature>
<feature type="region of interest" description="Disordered" evidence="2">
    <location>
        <begin position="565"/>
        <end position="585"/>
    </location>
</feature>
<sequence>MLRWQQGSAPANTSLKRLNEEAPTADAQHSLFWPSSETSDAGASHPSFKTPSTSSSSFNLDSTPKTVSQLFLDNLQAHSGADLLQLGLPSLDPDLSTPSGPPSATTPSGLDSSTFAPSNSGCESSPAMSAGSNYNFETPSLHQVSALAAPLATSSPAVGSVGTAEAYSGKTSPSQHEQGWNHQSSYDKRSGLESPQEAAPTFQAPYPHKHAAAGSAQQAHHSHQAQYNDHDYQGHNAHSGVSQYFQHRASISGPLMDSAGYAERYESSAAGPAPPRVHGLAAWENAAGSARPHTADGMFGQFGVVGAGATSHEGSAESSVIGNSAGSSSRPYTPGSHAANVDPYYAHRRMSMPDPSSGSGVGKVFSYMAGDDGSMMSSSGMGMPSHSYGGHYFGGGYNAGASKKRPRRRYDEIERLYPCSWPGCTKSYGTLNHLNAHVAMQKHGPKRSPSEFKDMRKAWRKQKKEEEQRRQSRQVSMTEQARRPSFGSSGYADMSSSELSGNASVLPIGPPPALSGFGAGQHAAGSLPGVGQLPGSMAHLSRYSMSSVSANPNATQPFYLNSTSTDSVSTLGQHHHDHSHNATPLQYNGDSSRLPYPSSANNNAHYSNLGAYLSAHRGSV</sequence>
<dbReference type="PROSITE" id="PS00028">
    <property type="entry name" value="ZINC_FINGER_C2H2_1"/>
    <property type="match status" value="1"/>
</dbReference>
<dbReference type="AlphaFoldDB" id="A0A5C3E608"/>
<dbReference type="GO" id="GO:0008270">
    <property type="term" value="F:zinc ion binding"/>
    <property type="evidence" value="ECO:0007669"/>
    <property type="project" value="UniProtKB-KW"/>
</dbReference>
<protein>
    <submittedName>
        <fullName evidence="4">Related to putative C2H2 transcriptional regulator</fullName>
    </submittedName>
</protein>
<dbReference type="GO" id="GO:0006355">
    <property type="term" value="P:regulation of DNA-templated transcription"/>
    <property type="evidence" value="ECO:0007669"/>
    <property type="project" value="InterPro"/>
</dbReference>
<feature type="compositionally biased region" description="Polar residues" evidence="2">
    <location>
        <begin position="494"/>
        <end position="503"/>
    </location>
</feature>
<feature type="compositionally biased region" description="Polar residues" evidence="2">
    <location>
        <begin position="1"/>
        <end position="16"/>
    </location>
</feature>
<feature type="compositionally biased region" description="Low complexity" evidence="2">
    <location>
        <begin position="318"/>
        <end position="329"/>
    </location>
</feature>
<keyword evidence="1" id="KW-0479">Metal-binding</keyword>
<keyword evidence="1" id="KW-0862">Zinc</keyword>
<keyword evidence="1" id="KW-0863">Zinc-finger</keyword>
<proteinExistence type="predicted"/>
<dbReference type="Gene3D" id="3.30.160.60">
    <property type="entry name" value="Classic Zinc Finger"/>
    <property type="match status" value="1"/>
</dbReference>
<feature type="compositionally biased region" description="Low complexity" evidence="2">
    <location>
        <begin position="44"/>
        <end position="61"/>
    </location>
</feature>
<evidence type="ECO:0000313" key="5">
    <source>
        <dbReference type="Proteomes" id="UP000324022"/>
    </source>
</evidence>
<name>A0A5C3E608_9BASI</name>
<keyword evidence="5" id="KW-1185">Reference proteome</keyword>
<feature type="compositionally biased region" description="Polar residues" evidence="2">
    <location>
        <begin position="110"/>
        <end position="128"/>
    </location>
</feature>
<accession>A0A5C3E608</accession>
<dbReference type="EMBL" id="OOIN01000011">
    <property type="protein sequence ID" value="SPO25535.1"/>
    <property type="molecule type" value="Genomic_DNA"/>
</dbReference>
<dbReference type="PANTHER" id="PTHR36167:SF3">
    <property type="entry name" value="C2H2 FINGER DOMAIN TRANSCRIPTION FACTOR (EUROFUNG)-RELATED"/>
    <property type="match status" value="1"/>
</dbReference>
<organism evidence="4 5">
    <name type="scientific">Ustilago trichophora</name>
    <dbReference type="NCBI Taxonomy" id="86804"/>
    <lineage>
        <taxon>Eukaryota</taxon>
        <taxon>Fungi</taxon>
        <taxon>Dikarya</taxon>
        <taxon>Basidiomycota</taxon>
        <taxon>Ustilaginomycotina</taxon>
        <taxon>Ustilaginomycetes</taxon>
        <taxon>Ustilaginales</taxon>
        <taxon>Ustilaginaceae</taxon>
        <taxon>Ustilago</taxon>
    </lineage>
</organism>
<evidence type="ECO:0000256" key="2">
    <source>
        <dbReference type="SAM" id="MobiDB-lite"/>
    </source>
</evidence>